<dbReference type="PANTHER" id="PTHR42788">
    <property type="entry name" value="TAURINE IMPORT ATP-BINDING PROTEIN-RELATED"/>
    <property type="match status" value="1"/>
</dbReference>
<dbReference type="InterPro" id="IPR017871">
    <property type="entry name" value="ABC_transporter-like_CS"/>
</dbReference>
<organism evidence="5 6">
    <name type="scientific">Alkalispirochaeta sphaeroplastigenens</name>
    <dbReference type="NCBI Taxonomy" id="1187066"/>
    <lineage>
        <taxon>Bacteria</taxon>
        <taxon>Pseudomonadati</taxon>
        <taxon>Spirochaetota</taxon>
        <taxon>Spirochaetia</taxon>
        <taxon>Spirochaetales</taxon>
        <taxon>Spirochaetaceae</taxon>
        <taxon>Alkalispirochaeta</taxon>
    </lineage>
</organism>
<evidence type="ECO:0000313" key="5">
    <source>
        <dbReference type="EMBL" id="POR02016.1"/>
    </source>
</evidence>
<dbReference type="InterPro" id="IPR050166">
    <property type="entry name" value="ABC_transporter_ATP-bind"/>
</dbReference>
<evidence type="ECO:0000256" key="1">
    <source>
        <dbReference type="ARBA" id="ARBA00022448"/>
    </source>
</evidence>
<proteinExistence type="predicted"/>
<feature type="domain" description="ABC transporter" evidence="4">
    <location>
        <begin position="24"/>
        <end position="251"/>
    </location>
</feature>
<reference evidence="6" key="1">
    <citation type="submission" date="2015-12" db="EMBL/GenBank/DDBJ databases">
        <authorList>
            <person name="Lodha T.D."/>
            <person name="Chintalapati S."/>
            <person name="Chintalapati V.R."/>
            <person name="Sravanthi T."/>
        </authorList>
    </citation>
    <scope>NUCLEOTIDE SEQUENCE [LARGE SCALE GENOMIC DNA]</scope>
    <source>
        <strain evidence="6">JC133</strain>
    </source>
</reference>
<dbReference type="Gene3D" id="3.40.50.300">
    <property type="entry name" value="P-loop containing nucleotide triphosphate hydrolases"/>
    <property type="match status" value="1"/>
</dbReference>
<dbReference type="GO" id="GO:0016887">
    <property type="term" value="F:ATP hydrolysis activity"/>
    <property type="evidence" value="ECO:0007669"/>
    <property type="project" value="InterPro"/>
</dbReference>
<dbReference type="InterPro" id="IPR003439">
    <property type="entry name" value="ABC_transporter-like_ATP-bd"/>
</dbReference>
<dbReference type="InterPro" id="IPR003593">
    <property type="entry name" value="AAA+_ATPase"/>
</dbReference>
<evidence type="ECO:0000256" key="3">
    <source>
        <dbReference type="ARBA" id="ARBA00022840"/>
    </source>
</evidence>
<comment type="caution">
    <text evidence="5">The sequence shown here is derived from an EMBL/GenBank/DDBJ whole genome shotgun (WGS) entry which is preliminary data.</text>
</comment>
<dbReference type="RefSeq" id="WP_103680112.1">
    <property type="nucleotide sequence ID" value="NZ_LPWH01000063.1"/>
</dbReference>
<dbReference type="AlphaFoldDB" id="A0A2S4JR76"/>
<accession>A0A2S4JR76</accession>
<dbReference type="PROSITE" id="PS50893">
    <property type="entry name" value="ABC_TRANSPORTER_2"/>
    <property type="match status" value="1"/>
</dbReference>
<keyword evidence="2" id="KW-0547">Nucleotide-binding</keyword>
<dbReference type="GO" id="GO:0005524">
    <property type="term" value="F:ATP binding"/>
    <property type="evidence" value="ECO:0007669"/>
    <property type="project" value="UniProtKB-KW"/>
</dbReference>
<dbReference type="Proteomes" id="UP000237350">
    <property type="component" value="Unassembled WGS sequence"/>
</dbReference>
<dbReference type="OrthoDB" id="9801958at2"/>
<dbReference type="SMART" id="SM00382">
    <property type="entry name" value="AAA"/>
    <property type="match status" value="1"/>
</dbReference>
<evidence type="ECO:0000259" key="4">
    <source>
        <dbReference type="PROSITE" id="PS50893"/>
    </source>
</evidence>
<dbReference type="SUPFAM" id="SSF52540">
    <property type="entry name" value="P-loop containing nucleoside triphosphate hydrolases"/>
    <property type="match status" value="1"/>
</dbReference>
<dbReference type="EMBL" id="LPWH01000063">
    <property type="protein sequence ID" value="POR02016.1"/>
    <property type="molecule type" value="Genomic_DNA"/>
</dbReference>
<evidence type="ECO:0000256" key="2">
    <source>
        <dbReference type="ARBA" id="ARBA00022741"/>
    </source>
</evidence>
<gene>
    <name evidence="5" type="ORF">AU468_07110</name>
</gene>
<dbReference type="PANTHER" id="PTHR42788:SF13">
    <property type="entry name" value="ALIPHATIC SULFONATES IMPORT ATP-BINDING PROTEIN SSUB"/>
    <property type="match status" value="1"/>
</dbReference>
<protein>
    <recommendedName>
        <fullName evidence="4">ABC transporter domain-containing protein</fullName>
    </recommendedName>
</protein>
<dbReference type="InterPro" id="IPR027417">
    <property type="entry name" value="P-loop_NTPase"/>
</dbReference>
<keyword evidence="3" id="KW-0067">ATP-binding</keyword>
<keyword evidence="6" id="KW-1185">Reference proteome</keyword>
<name>A0A2S4JR76_9SPIO</name>
<sequence>MKNRGNGAGRSAEDASRGGSAPLLHLEGITLAYDGAPVLQDSSLTLQEGELVCLLGPSGCGKTTLLKVAGSFLAPRSGRVFLQGRPVTAPDPQRIMVFQDQDQLFPWKRVEDNVLFGITRGRPTPDQKEAARAILAEVGLGESLRRYPHQLSGGMRQRAALARAFAGRPRLFLMDEPFASVDAPQRRELQHLLQRLLRDHRGTALFVTHDVEEALTLGSRVLVMNRRGEILPEDPAPDRERLNRALQGGQVRS</sequence>
<evidence type="ECO:0000313" key="6">
    <source>
        <dbReference type="Proteomes" id="UP000237350"/>
    </source>
</evidence>
<dbReference type="PROSITE" id="PS00211">
    <property type="entry name" value="ABC_TRANSPORTER_1"/>
    <property type="match status" value="1"/>
</dbReference>
<keyword evidence="1" id="KW-0813">Transport</keyword>
<dbReference type="Pfam" id="PF00005">
    <property type="entry name" value="ABC_tran"/>
    <property type="match status" value="1"/>
</dbReference>